<dbReference type="RefSeq" id="WP_349467698.1">
    <property type="nucleotide sequence ID" value="NZ_JBEEWI010000016.1"/>
</dbReference>
<proteinExistence type="predicted"/>
<dbReference type="Proteomes" id="UP000865968">
    <property type="component" value="Unassembled WGS sequence"/>
</dbReference>
<protein>
    <submittedName>
        <fullName evidence="1">Uncharacterized protein</fullName>
    </submittedName>
</protein>
<sequence length="218" mass="24115">MNNSDEISGQYCSFKSPLNEGEFFAIQAGFVMPEGVKPVIDGSAGLCIGYLYGMGDIYHIYDINGYSQGVCTLAPESALSEPLDLLLVSGIVAEPDGRISLLMRYGTIRSVSSGSTLRDMPVIQALKSSIIQHNTKKIRYSPLAVRAMAERHRYVPAYILDRAVKKGRRVKLTPEVCGGNLLTCLLKIRKYSHNGQYQDITLSVIVDGNRKIIKEFNY</sequence>
<evidence type="ECO:0000313" key="1">
    <source>
        <dbReference type="EMBL" id="HAT3808507.1"/>
    </source>
</evidence>
<accession>A0AAN5RZE9</accession>
<evidence type="ECO:0000313" key="2">
    <source>
        <dbReference type="Proteomes" id="UP000865968"/>
    </source>
</evidence>
<reference evidence="1" key="2">
    <citation type="submission" date="2020-10" db="EMBL/GenBank/DDBJ databases">
        <authorList>
            <consortium name="NCBI Pathogen Detection Project"/>
        </authorList>
    </citation>
    <scope>NUCLEOTIDE SEQUENCE</scope>
    <source>
        <strain evidence="1">Morganella morganii ARLG-3209</strain>
    </source>
</reference>
<organism evidence="1 2">
    <name type="scientific">Morganella morganii</name>
    <name type="common">Proteus morganii</name>
    <dbReference type="NCBI Taxonomy" id="582"/>
    <lineage>
        <taxon>Bacteria</taxon>
        <taxon>Pseudomonadati</taxon>
        <taxon>Pseudomonadota</taxon>
        <taxon>Gammaproteobacteria</taxon>
        <taxon>Enterobacterales</taxon>
        <taxon>Morganellaceae</taxon>
        <taxon>Morganella</taxon>
    </lineage>
</organism>
<name>A0AAN5RZE9_MORMO</name>
<comment type="caution">
    <text evidence="1">The sequence shown here is derived from an EMBL/GenBank/DDBJ whole genome shotgun (WGS) entry which is preliminary data.</text>
</comment>
<reference evidence="1" key="1">
    <citation type="journal article" date="2018" name="Genome Biol.">
        <title>SKESA: strategic k-mer extension for scrupulous assemblies.</title>
        <authorList>
            <person name="Souvorov A."/>
            <person name="Agarwala R."/>
            <person name="Lipman D.J."/>
        </authorList>
    </citation>
    <scope>NUCLEOTIDE SEQUENCE</scope>
    <source>
        <strain evidence="1">Morganella morganii ARLG-3209</strain>
    </source>
</reference>
<dbReference type="AlphaFoldDB" id="A0AAN5RZE9"/>
<gene>
    <name evidence="1" type="ORF">I8608_001328</name>
</gene>
<dbReference type="EMBL" id="DACSWI010000002">
    <property type="protein sequence ID" value="HAT3808507.1"/>
    <property type="molecule type" value="Genomic_DNA"/>
</dbReference>